<proteinExistence type="predicted"/>
<dbReference type="PATRIC" id="fig|61435.5.peg.1559"/>
<dbReference type="Proteomes" id="UP000053577">
    <property type="component" value="Unassembled WGS sequence"/>
</dbReference>
<dbReference type="PANTHER" id="PTHR12196">
    <property type="entry name" value="DOMAIN OF UNKNOWN FUNCTION 71 DUF71 -CONTAINING PROTEIN"/>
    <property type="match status" value="1"/>
</dbReference>
<accession>A0A0V8M4Z0</accession>
<dbReference type="SUPFAM" id="SSF52402">
    <property type="entry name" value="Adenine nucleotide alpha hydrolases-like"/>
    <property type="match status" value="1"/>
</dbReference>
<evidence type="ECO:0000259" key="1">
    <source>
        <dbReference type="Pfam" id="PF01902"/>
    </source>
</evidence>
<dbReference type="GO" id="GO:0017178">
    <property type="term" value="F:diphthine-ammonia ligase activity"/>
    <property type="evidence" value="ECO:0007669"/>
    <property type="project" value="TreeGrafter"/>
</dbReference>
<evidence type="ECO:0000313" key="3">
    <source>
        <dbReference type="Proteomes" id="UP000053577"/>
    </source>
</evidence>
<dbReference type="NCBIfam" id="TIGR00290">
    <property type="entry name" value="MJ0570_dom"/>
    <property type="match status" value="1"/>
</dbReference>
<dbReference type="Gene3D" id="3.40.50.620">
    <property type="entry name" value="HUPs"/>
    <property type="match status" value="1"/>
</dbReference>
<evidence type="ECO:0000313" key="2">
    <source>
        <dbReference type="EMBL" id="KSV18861.1"/>
    </source>
</evidence>
<name>A0A0V8M4Z0_9CHLR</name>
<dbReference type="PIRSF" id="PIRSF039123">
    <property type="entry name" value="Diphthamide_synthase"/>
    <property type="match status" value="1"/>
</dbReference>
<dbReference type="InterPro" id="IPR030662">
    <property type="entry name" value="DPH6/MJ0570"/>
</dbReference>
<gene>
    <name evidence="2" type="ORF">DA01_07935</name>
</gene>
<reference evidence="2 3" key="1">
    <citation type="journal article" date="2015" name="Sci. Rep.">
        <title>A comparative genomics and reductive dehalogenase gene transcription study of two chloroethene-respiring bacteria, Dehalococcoides mccartyi strains MB and 11a.</title>
        <authorList>
            <person name="Low A."/>
            <person name="Shen Z."/>
            <person name="Cheng D."/>
            <person name="Rogers M.J."/>
            <person name="Lee P.K."/>
            <person name="He J."/>
        </authorList>
    </citation>
    <scope>NUCLEOTIDE SEQUENCE [LARGE SCALE GENOMIC DNA]</scope>
    <source>
        <strain evidence="2 3">MB</strain>
    </source>
</reference>
<sequence>MKEVIVSWSGGKDCTLACYKAIKSGLKVKYLASIITENSGRLWPHLLSPETLRMQAEAIGIPLLEWPSAAKGYDDNYRRMLNHLKEEGVNGVVFGDVNIGNSFAGKHLNWIKSVCEPTGMEYHLPLWEDNRATLLGELIELRFEVRILAADSTELGESWLGRKLDKEMLSELKLRHSLSPNGNVGYYHTFVTDGPIFKSRLVIEEWDRVFDEQAKFGGMGVWYMDIKRCRLESKVKQHIAGLYQPVNI</sequence>
<dbReference type="GO" id="GO:0017183">
    <property type="term" value="P:protein histidyl modification to diphthamide"/>
    <property type="evidence" value="ECO:0007669"/>
    <property type="project" value="TreeGrafter"/>
</dbReference>
<dbReference type="InterPro" id="IPR014729">
    <property type="entry name" value="Rossmann-like_a/b/a_fold"/>
</dbReference>
<dbReference type="CDD" id="cd01994">
    <property type="entry name" value="AANH_PF0828-like"/>
    <property type="match status" value="1"/>
</dbReference>
<dbReference type="RefSeq" id="WP_058292039.1">
    <property type="nucleotide sequence ID" value="NZ_JGYD01000004.1"/>
</dbReference>
<feature type="domain" description="Diphthamide synthase" evidence="1">
    <location>
        <begin position="4"/>
        <end position="228"/>
    </location>
</feature>
<protein>
    <submittedName>
        <fullName evidence="2">ATPase</fullName>
    </submittedName>
</protein>
<dbReference type="AlphaFoldDB" id="A0A0V8M4Z0"/>
<dbReference type="OrthoDB" id="3572539at2"/>
<dbReference type="Gene3D" id="3.90.1490.10">
    <property type="entry name" value="putative n-type atp pyrophosphatase, domain 2"/>
    <property type="match status" value="1"/>
</dbReference>
<dbReference type="Pfam" id="PF01902">
    <property type="entry name" value="Diphthami_syn_2"/>
    <property type="match status" value="1"/>
</dbReference>
<comment type="caution">
    <text evidence="2">The sequence shown here is derived from an EMBL/GenBank/DDBJ whole genome shotgun (WGS) entry which is preliminary data.</text>
</comment>
<organism evidence="2 3">
    <name type="scientific">Dehalococcoides mccartyi</name>
    <dbReference type="NCBI Taxonomy" id="61435"/>
    <lineage>
        <taxon>Bacteria</taxon>
        <taxon>Bacillati</taxon>
        <taxon>Chloroflexota</taxon>
        <taxon>Dehalococcoidia</taxon>
        <taxon>Dehalococcoidales</taxon>
        <taxon>Dehalococcoidaceae</taxon>
        <taxon>Dehalococcoides</taxon>
    </lineage>
</organism>
<dbReference type="InterPro" id="IPR002761">
    <property type="entry name" value="Diphthami_syn_dom"/>
</dbReference>
<dbReference type="PANTHER" id="PTHR12196:SF2">
    <property type="entry name" value="DIPHTHINE--AMMONIA LIGASE"/>
    <property type="match status" value="1"/>
</dbReference>
<dbReference type="EMBL" id="JGYD01000004">
    <property type="protein sequence ID" value="KSV18861.1"/>
    <property type="molecule type" value="Genomic_DNA"/>
</dbReference>